<dbReference type="Proteomes" id="UP000440578">
    <property type="component" value="Unassembled WGS sequence"/>
</dbReference>
<dbReference type="InterPro" id="IPR000626">
    <property type="entry name" value="Ubiquitin-like_dom"/>
</dbReference>
<evidence type="ECO:0000313" key="3">
    <source>
        <dbReference type="Proteomes" id="UP000440578"/>
    </source>
</evidence>
<dbReference type="EMBL" id="VIIS01001151">
    <property type="protein sequence ID" value="KAF0301567.1"/>
    <property type="molecule type" value="Genomic_DNA"/>
</dbReference>
<dbReference type="Gene3D" id="3.10.20.90">
    <property type="entry name" value="Phosphatidylinositol 3-kinase Catalytic Subunit, Chain A, domain 1"/>
    <property type="match status" value="1"/>
</dbReference>
<organism evidence="2 3">
    <name type="scientific">Amphibalanus amphitrite</name>
    <name type="common">Striped barnacle</name>
    <name type="synonym">Balanus amphitrite</name>
    <dbReference type="NCBI Taxonomy" id="1232801"/>
    <lineage>
        <taxon>Eukaryota</taxon>
        <taxon>Metazoa</taxon>
        <taxon>Ecdysozoa</taxon>
        <taxon>Arthropoda</taxon>
        <taxon>Crustacea</taxon>
        <taxon>Multicrustacea</taxon>
        <taxon>Cirripedia</taxon>
        <taxon>Thoracica</taxon>
        <taxon>Thoracicalcarea</taxon>
        <taxon>Balanomorpha</taxon>
        <taxon>Balanoidea</taxon>
        <taxon>Balanidae</taxon>
        <taxon>Amphibalaninae</taxon>
        <taxon>Amphibalanus</taxon>
    </lineage>
</organism>
<proteinExistence type="predicted"/>
<accession>A0A6A4W0N3</accession>
<keyword evidence="3" id="KW-1185">Reference proteome</keyword>
<evidence type="ECO:0000313" key="2">
    <source>
        <dbReference type="EMBL" id="KAF0301567.1"/>
    </source>
</evidence>
<dbReference type="SUPFAM" id="SSF54236">
    <property type="entry name" value="Ubiquitin-like"/>
    <property type="match status" value="1"/>
</dbReference>
<reference evidence="2 3" key="1">
    <citation type="submission" date="2019-07" db="EMBL/GenBank/DDBJ databases">
        <title>Draft genome assembly of a fouling barnacle, Amphibalanus amphitrite (Darwin, 1854): The first reference genome for Thecostraca.</title>
        <authorList>
            <person name="Kim W."/>
        </authorList>
    </citation>
    <scope>NUCLEOTIDE SEQUENCE [LARGE SCALE GENOMIC DNA]</scope>
    <source>
        <strain evidence="2">SNU_AA5</strain>
        <tissue evidence="2">Soma without cirri and trophi</tissue>
    </source>
</reference>
<dbReference type="AlphaFoldDB" id="A0A6A4W0N3"/>
<dbReference type="InterPro" id="IPR029071">
    <property type="entry name" value="Ubiquitin-like_domsf"/>
</dbReference>
<feature type="domain" description="Ubiquitin-like" evidence="1">
    <location>
        <begin position="19"/>
        <end position="69"/>
    </location>
</feature>
<comment type="caution">
    <text evidence="2">The sequence shown here is derived from an EMBL/GenBank/DDBJ whole genome shotgun (WGS) entry which is preliminary data.</text>
</comment>
<gene>
    <name evidence="2" type="primary">FAU</name>
    <name evidence="2" type="ORF">FJT64_026183</name>
</gene>
<dbReference type="Pfam" id="PF00240">
    <property type="entry name" value="ubiquitin"/>
    <property type="match status" value="1"/>
</dbReference>
<sequence length="109" mass="11464">MLTYASEHADSPEIPVAKMQLFVRGQEPHVVDVTGEETVGQLRAQLCALEGLAADEARLSVGGVALADDVLVNSIQAEVELDVGLLGGEWRAAAVWDGRRRLGVAAAGE</sequence>
<protein>
    <submittedName>
        <fullName evidence="2">Ubiquitin-like protein FUBI</fullName>
    </submittedName>
</protein>
<evidence type="ECO:0000259" key="1">
    <source>
        <dbReference type="PROSITE" id="PS50053"/>
    </source>
</evidence>
<name>A0A6A4W0N3_AMPAM</name>
<dbReference type="PROSITE" id="PS50053">
    <property type="entry name" value="UBIQUITIN_2"/>
    <property type="match status" value="1"/>
</dbReference>
<dbReference type="OrthoDB" id="6241467at2759"/>